<feature type="domain" description="HMG box" evidence="4">
    <location>
        <begin position="119"/>
        <end position="187"/>
    </location>
</feature>
<gene>
    <name evidence="5" type="ORF">PBRASI_LOCUS6659</name>
</gene>
<comment type="caution">
    <text evidence="5">The sequence shown here is derived from an EMBL/GenBank/DDBJ whole genome shotgun (WGS) entry which is preliminary data.</text>
</comment>
<evidence type="ECO:0000259" key="4">
    <source>
        <dbReference type="PROSITE" id="PS50118"/>
    </source>
</evidence>
<evidence type="ECO:0000313" key="6">
    <source>
        <dbReference type="Proteomes" id="UP000789739"/>
    </source>
</evidence>
<evidence type="ECO:0000256" key="3">
    <source>
        <dbReference type="SAM" id="MobiDB-lite"/>
    </source>
</evidence>
<dbReference type="InterPro" id="IPR009071">
    <property type="entry name" value="HMG_box_dom"/>
</dbReference>
<dbReference type="SMART" id="SM00398">
    <property type="entry name" value="HMG"/>
    <property type="match status" value="2"/>
</dbReference>
<feature type="domain" description="HMG box" evidence="4">
    <location>
        <begin position="216"/>
        <end position="283"/>
    </location>
</feature>
<dbReference type="GO" id="GO:0005634">
    <property type="term" value="C:nucleus"/>
    <property type="evidence" value="ECO:0007669"/>
    <property type="project" value="UniProtKB-UniRule"/>
</dbReference>
<feature type="region of interest" description="Disordered" evidence="3">
    <location>
        <begin position="197"/>
        <end position="219"/>
    </location>
</feature>
<dbReference type="EMBL" id="CAJVPI010000912">
    <property type="protein sequence ID" value="CAG8581806.1"/>
    <property type="molecule type" value="Genomic_DNA"/>
</dbReference>
<accession>A0A9N9C051</accession>
<feature type="DNA-binding region" description="HMG box" evidence="2">
    <location>
        <begin position="119"/>
        <end position="187"/>
    </location>
</feature>
<keyword evidence="1 2" id="KW-0238">DNA-binding</keyword>
<dbReference type="Pfam" id="PF00505">
    <property type="entry name" value="HMG_box"/>
    <property type="match status" value="2"/>
</dbReference>
<organism evidence="5 6">
    <name type="scientific">Paraglomus brasilianum</name>
    <dbReference type="NCBI Taxonomy" id="144538"/>
    <lineage>
        <taxon>Eukaryota</taxon>
        <taxon>Fungi</taxon>
        <taxon>Fungi incertae sedis</taxon>
        <taxon>Mucoromycota</taxon>
        <taxon>Glomeromycotina</taxon>
        <taxon>Glomeromycetes</taxon>
        <taxon>Paraglomerales</taxon>
        <taxon>Paraglomeraceae</taxon>
        <taxon>Paraglomus</taxon>
    </lineage>
</organism>
<dbReference type="CDD" id="cd00084">
    <property type="entry name" value="HMG-box_SF"/>
    <property type="match status" value="1"/>
</dbReference>
<dbReference type="AlphaFoldDB" id="A0A9N9C051"/>
<feature type="compositionally biased region" description="Basic residues" evidence="3">
    <location>
        <begin position="42"/>
        <end position="52"/>
    </location>
</feature>
<name>A0A9N9C051_9GLOM</name>
<keyword evidence="2" id="KW-0539">Nucleus</keyword>
<reference evidence="5" key="1">
    <citation type="submission" date="2021-06" db="EMBL/GenBank/DDBJ databases">
        <authorList>
            <person name="Kallberg Y."/>
            <person name="Tangrot J."/>
            <person name="Rosling A."/>
        </authorList>
    </citation>
    <scope>NUCLEOTIDE SEQUENCE</scope>
    <source>
        <strain evidence="5">BR232B</strain>
    </source>
</reference>
<dbReference type="SUPFAM" id="SSF47095">
    <property type="entry name" value="HMG-box"/>
    <property type="match status" value="2"/>
</dbReference>
<dbReference type="GO" id="GO:0003677">
    <property type="term" value="F:DNA binding"/>
    <property type="evidence" value="ECO:0007669"/>
    <property type="project" value="UniProtKB-UniRule"/>
</dbReference>
<keyword evidence="6" id="KW-1185">Reference proteome</keyword>
<dbReference type="Gene3D" id="1.10.30.10">
    <property type="entry name" value="High mobility group box domain"/>
    <property type="match status" value="2"/>
</dbReference>
<sequence>MFRLLPRTLFAARPTAWSTTSVRSFSSTPQLLAVATKTKPLKAKPKVTKKPGAKLVSKSGRPLSRQATAAKKLSTKPAKKSTQKPTKKLAAKPVKKLVKKPVKKKPEAPKIKVAPLKGPKKPGNSFSLFLKDVFQEERGKNPEMKVTEICKLAANKWKDLSENEKLVYQDKSVKAKADFEKEQQKFLDSLTPLDYARENERRRAKKKKPMKDPNLPKRPRTGFLHFAVDMMKQPEFAIEPSITQRMSAISKKWKLMNDDEKKTYTDKHAEERERYLAEKAVYMKQLDQLKEANPL</sequence>
<dbReference type="InterPro" id="IPR050342">
    <property type="entry name" value="HMGB"/>
</dbReference>
<feature type="region of interest" description="Disordered" evidence="3">
    <location>
        <begin position="42"/>
        <end position="118"/>
    </location>
</feature>
<dbReference type="OrthoDB" id="5550281at2759"/>
<evidence type="ECO:0000256" key="2">
    <source>
        <dbReference type="PROSITE-ProRule" id="PRU00267"/>
    </source>
</evidence>
<feature type="DNA-binding region" description="HMG box" evidence="2">
    <location>
        <begin position="216"/>
        <end position="283"/>
    </location>
</feature>
<proteinExistence type="predicted"/>
<feature type="compositionally biased region" description="Basic residues" evidence="3">
    <location>
        <begin position="73"/>
        <end position="103"/>
    </location>
</feature>
<dbReference type="PROSITE" id="PS50118">
    <property type="entry name" value="HMG_BOX_2"/>
    <property type="match status" value="2"/>
</dbReference>
<dbReference type="Proteomes" id="UP000789739">
    <property type="component" value="Unassembled WGS sequence"/>
</dbReference>
<dbReference type="PANTHER" id="PTHR48112">
    <property type="entry name" value="HIGH MOBILITY GROUP PROTEIN DSP1"/>
    <property type="match status" value="1"/>
</dbReference>
<evidence type="ECO:0000313" key="5">
    <source>
        <dbReference type="EMBL" id="CAG8581806.1"/>
    </source>
</evidence>
<evidence type="ECO:0000256" key="1">
    <source>
        <dbReference type="ARBA" id="ARBA00023125"/>
    </source>
</evidence>
<dbReference type="InterPro" id="IPR036910">
    <property type="entry name" value="HMG_box_dom_sf"/>
</dbReference>
<protein>
    <submittedName>
        <fullName evidence="5">7712_t:CDS:1</fullName>
    </submittedName>
</protein>